<gene>
    <name evidence="2" type="ORF">TRN7648_00778</name>
</gene>
<keyword evidence="3" id="KW-1185">Reference proteome</keyword>
<evidence type="ECO:0000313" key="2">
    <source>
        <dbReference type="EMBL" id="CUH76097.1"/>
    </source>
</evidence>
<dbReference type="RefSeq" id="WP_058246289.1">
    <property type="nucleotide sequence ID" value="NZ_CYSE01000001.1"/>
</dbReference>
<dbReference type="AlphaFoldDB" id="A0A0N7LYX7"/>
<dbReference type="OrthoDB" id="7862849at2"/>
<keyword evidence="1" id="KW-0472">Membrane</keyword>
<evidence type="ECO:0000256" key="1">
    <source>
        <dbReference type="SAM" id="Phobius"/>
    </source>
</evidence>
<reference evidence="2 3" key="1">
    <citation type="submission" date="2015-09" db="EMBL/GenBank/DDBJ databases">
        <authorList>
            <consortium name="Swine Surveillance"/>
        </authorList>
    </citation>
    <scope>NUCLEOTIDE SEQUENCE [LARGE SCALE GENOMIC DNA]</scope>
    <source>
        <strain evidence="2 3">CECT 7648</strain>
    </source>
</reference>
<keyword evidence="1" id="KW-1133">Transmembrane helix</keyword>
<dbReference type="STRING" id="441103.TRN7648_00778"/>
<dbReference type="EMBL" id="CYSE01000001">
    <property type="protein sequence ID" value="CUH76097.1"/>
    <property type="molecule type" value="Genomic_DNA"/>
</dbReference>
<proteinExistence type="predicted"/>
<evidence type="ECO:0000313" key="3">
    <source>
        <dbReference type="Proteomes" id="UP000054935"/>
    </source>
</evidence>
<dbReference type="Pfam" id="PF10658">
    <property type="entry name" value="DUF2484"/>
    <property type="match status" value="1"/>
</dbReference>
<dbReference type="Proteomes" id="UP000054935">
    <property type="component" value="Unassembled WGS sequence"/>
</dbReference>
<name>A0A0N7LYX7_9RHOB</name>
<sequence>MTISLILACAWALLANVLAMIPSNDNHWTRAYVLIAVGIPLVGFVTYENGPWVGLVVLVAGMSVLRWPLRYLAAWVKRGFRPADKSLSD</sequence>
<evidence type="ECO:0008006" key="4">
    <source>
        <dbReference type="Google" id="ProtNLM"/>
    </source>
</evidence>
<dbReference type="InterPro" id="IPR018919">
    <property type="entry name" value="DUF2484"/>
</dbReference>
<organism evidence="2 3">
    <name type="scientific">Tropicibacter naphthalenivorans</name>
    <dbReference type="NCBI Taxonomy" id="441103"/>
    <lineage>
        <taxon>Bacteria</taxon>
        <taxon>Pseudomonadati</taxon>
        <taxon>Pseudomonadota</taxon>
        <taxon>Alphaproteobacteria</taxon>
        <taxon>Rhodobacterales</taxon>
        <taxon>Roseobacteraceae</taxon>
        <taxon>Tropicibacter</taxon>
    </lineage>
</organism>
<feature type="transmembrane region" description="Helical" evidence="1">
    <location>
        <begin position="52"/>
        <end position="69"/>
    </location>
</feature>
<keyword evidence="1" id="KW-0812">Transmembrane</keyword>
<accession>A0A0N7LYX7</accession>
<feature type="transmembrane region" description="Helical" evidence="1">
    <location>
        <begin position="29"/>
        <end position="47"/>
    </location>
</feature>
<protein>
    <recommendedName>
        <fullName evidence="4">DUF2484 family protein</fullName>
    </recommendedName>
</protein>